<feature type="compositionally biased region" description="Acidic residues" evidence="1">
    <location>
        <begin position="362"/>
        <end position="376"/>
    </location>
</feature>
<sequence length="376" mass="42736">MFIVNRVKTYFSNFFIKSTENIRAAEVGLMEVYIEEIFRILSWKEPRITLQAFFLFNIFVLSVLTLNVRFYGILSYLILCVFIYDLRSRDKLYIDYNGEYAYLIKDIKNGASNLTDFLRCLRRDSPLMFACFMILFFLGVKYITSNISGITLCTLLVFLFFAIPKGIQLLPGELTDRLRCFLKSLSTPKCILAEDELIPFIQGKDFSKREADLDSLLTDRTADSVTSSLVSGITTMPSYLEVAAPAIEIEEDDLIPSGSNQSKALTGELSSDSESDNKEIQFDSDHFNTSSSEEDPYTSNLNFRKDTRDGVQTTSEINPQVTETMQNIFSNMMTSVSNSLVGNIIQSALSRPTVQKKNSESDQSDFEILDYEEDNE</sequence>
<feature type="compositionally biased region" description="Basic and acidic residues" evidence="1">
    <location>
        <begin position="275"/>
        <end position="286"/>
    </location>
</feature>
<evidence type="ECO:0000313" key="3">
    <source>
        <dbReference type="EMBL" id="KAF7272274.1"/>
    </source>
</evidence>
<dbReference type="AlphaFoldDB" id="A0A834I1N2"/>
<feature type="region of interest" description="Disordered" evidence="1">
    <location>
        <begin position="251"/>
        <end position="318"/>
    </location>
</feature>
<feature type="compositionally biased region" description="Polar residues" evidence="1">
    <location>
        <begin position="257"/>
        <end position="272"/>
    </location>
</feature>
<reference evidence="3" key="1">
    <citation type="submission" date="2020-08" db="EMBL/GenBank/DDBJ databases">
        <title>Genome sequencing and assembly of the red palm weevil Rhynchophorus ferrugineus.</title>
        <authorList>
            <person name="Dias G.B."/>
            <person name="Bergman C.M."/>
            <person name="Manee M."/>
        </authorList>
    </citation>
    <scope>NUCLEOTIDE SEQUENCE</scope>
    <source>
        <strain evidence="3">AA-2017</strain>
        <tissue evidence="3">Whole larva</tissue>
    </source>
</reference>
<feature type="transmembrane region" description="Helical" evidence="2">
    <location>
        <begin position="149"/>
        <end position="167"/>
    </location>
</feature>
<protein>
    <submittedName>
        <fullName evidence="3">Uncharacterized protein</fullName>
    </submittedName>
</protein>
<name>A0A834I1N2_RHYFE</name>
<feature type="transmembrane region" description="Helical" evidence="2">
    <location>
        <begin position="127"/>
        <end position="143"/>
    </location>
</feature>
<evidence type="ECO:0000256" key="2">
    <source>
        <dbReference type="SAM" id="Phobius"/>
    </source>
</evidence>
<comment type="caution">
    <text evidence="3">The sequence shown here is derived from an EMBL/GenBank/DDBJ whole genome shotgun (WGS) entry which is preliminary data.</text>
</comment>
<dbReference type="OrthoDB" id="10029527at2759"/>
<feature type="compositionally biased region" description="Polar residues" evidence="1">
    <location>
        <begin position="287"/>
        <end position="302"/>
    </location>
</feature>
<keyword evidence="2" id="KW-1133">Transmembrane helix</keyword>
<accession>A0A834I1N2</accession>
<evidence type="ECO:0000256" key="1">
    <source>
        <dbReference type="SAM" id="MobiDB-lite"/>
    </source>
</evidence>
<feature type="transmembrane region" description="Helical" evidence="2">
    <location>
        <begin position="48"/>
        <end position="64"/>
    </location>
</feature>
<gene>
    <name evidence="3" type="ORF">GWI33_014933</name>
</gene>
<dbReference type="Proteomes" id="UP000625711">
    <property type="component" value="Unassembled WGS sequence"/>
</dbReference>
<proteinExistence type="predicted"/>
<evidence type="ECO:0000313" key="4">
    <source>
        <dbReference type="Proteomes" id="UP000625711"/>
    </source>
</evidence>
<keyword evidence="2" id="KW-0812">Transmembrane</keyword>
<keyword evidence="2" id="KW-0472">Membrane</keyword>
<feature type="region of interest" description="Disordered" evidence="1">
    <location>
        <begin position="351"/>
        <end position="376"/>
    </location>
</feature>
<keyword evidence="4" id="KW-1185">Reference proteome</keyword>
<organism evidence="3 4">
    <name type="scientific">Rhynchophorus ferrugineus</name>
    <name type="common">Red palm weevil</name>
    <name type="synonym">Curculio ferrugineus</name>
    <dbReference type="NCBI Taxonomy" id="354439"/>
    <lineage>
        <taxon>Eukaryota</taxon>
        <taxon>Metazoa</taxon>
        <taxon>Ecdysozoa</taxon>
        <taxon>Arthropoda</taxon>
        <taxon>Hexapoda</taxon>
        <taxon>Insecta</taxon>
        <taxon>Pterygota</taxon>
        <taxon>Neoptera</taxon>
        <taxon>Endopterygota</taxon>
        <taxon>Coleoptera</taxon>
        <taxon>Polyphaga</taxon>
        <taxon>Cucujiformia</taxon>
        <taxon>Curculionidae</taxon>
        <taxon>Dryophthorinae</taxon>
        <taxon>Rhynchophorus</taxon>
    </lineage>
</organism>
<dbReference type="EMBL" id="JAACXV010013795">
    <property type="protein sequence ID" value="KAF7272274.1"/>
    <property type="molecule type" value="Genomic_DNA"/>
</dbReference>